<evidence type="ECO:0000313" key="13">
    <source>
        <dbReference type="Proteomes" id="UP000504632"/>
    </source>
</evidence>
<gene>
    <name evidence="14" type="primary">umodl1</name>
</gene>
<dbReference type="InterPro" id="IPR049883">
    <property type="entry name" value="NOTCH1_EGF-like"/>
</dbReference>
<dbReference type="InterPro" id="IPR000152">
    <property type="entry name" value="EGF-type_Asp/Asn_hydroxyl_site"/>
</dbReference>
<evidence type="ECO:0000259" key="8">
    <source>
        <dbReference type="PROSITE" id="PS50024"/>
    </source>
</evidence>
<feature type="domain" description="Fibronectin type-III" evidence="10">
    <location>
        <begin position="314"/>
        <end position="401"/>
    </location>
</feature>
<dbReference type="AlphaFoldDB" id="A0A6J2WUZ1"/>
<keyword evidence="13" id="KW-1185">Reference proteome</keyword>
<evidence type="ECO:0000313" key="14">
    <source>
        <dbReference type="RefSeq" id="XP_030648093.1"/>
    </source>
</evidence>
<dbReference type="Gene3D" id="2.10.25.10">
    <property type="entry name" value="Laminin"/>
    <property type="match status" value="2"/>
</dbReference>
<dbReference type="GO" id="GO:0030855">
    <property type="term" value="P:epithelial cell differentiation"/>
    <property type="evidence" value="ECO:0007669"/>
    <property type="project" value="UniProtKB-ARBA"/>
</dbReference>
<evidence type="ECO:0000256" key="6">
    <source>
        <dbReference type="SAM" id="Phobius"/>
    </source>
</evidence>
<keyword evidence="6" id="KW-1133">Transmembrane helix</keyword>
<dbReference type="InterPro" id="IPR036645">
    <property type="entry name" value="Elafin-like_sf"/>
</dbReference>
<dbReference type="InterPro" id="IPR008197">
    <property type="entry name" value="WAP_dom"/>
</dbReference>
<dbReference type="Proteomes" id="UP000504632">
    <property type="component" value="Chromosome 15"/>
</dbReference>
<feature type="domain" description="EGF-like" evidence="9">
    <location>
        <begin position="263"/>
        <end position="302"/>
    </location>
</feature>
<feature type="domain" description="WAP" evidence="12">
    <location>
        <begin position="114"/>
        <end position="161"/>
    </location>
</feature>
<dbReference type="Pfam" id="PF00100">
    <property type="entry name" value="Zona_pellucida"/>
    <property type="match status" value="1"/>
</dbReference>
<keyword evidence="6" id="KW-0472">Membrane</keyword>
<feature type="domain" description="EGF-like" evidence="9">
    <location>
        <begin position="508"/>
        <end position="546"/>
    </location>
</feature>
<dbReference type="CTD" id="89766"/>
<evidence type="ECO:0000259" key="9">
    <source>
        <dbReference type="PROSITE" id="PS50026"/>
    </source>
</evidence>
<feature type="domain" description="ZP" evidence="11">
    <location>
        <begin position="737"/>
        <end position="980"/>
    </location>
</feature>
<dbReference type="InterPro" id="IPR013783">
    <property type="entry name" value="Ig-like_fold"/>
</dbReference>
<feature type="signal peptide" evidence="7">
    <location>
        <begin position="1"/>
        <end position="19"/>
    </location>
</feature>
<dbReference type="FunFam" id="2.10.25.10:FF:000038">
    <property type="entry name" value="Fibrillin 2"/>
    <property type="match status" value="2"/>
</dbReference>
<dbReference type="PROSITE" id="PS51390">
    <property type="entry name" value="WAP"/>
    <property type="match status" value="1"/>
</dbReference>
<dbReference type="SUPFAM" id="SSF49265">
    <property type="entry name" value="Fibronectin type III"/>
    <property type="match status" value="1"/>
</dbReference>
<name>A0A6J2WUZ1_CHACN</name>
<evidence type="ECO:0000259" key="10">
    <source>
        <dbReference type="PROSITE" id="PS50853"/>
    </source>
</evidence>
<dbReference type="PROSITE" id="PS50026">
    <property type="entry name" value="EGF_3"/>
    <property type="match status" value="2"/>
</dbReference>
<dbReference type="PROSITE" id="PS00010">
    <property type="entry name" value="ASX_HYDROXYL"/>
    <property type="match status" value="2"/>
</dbReference>
<dbReference type="PANTHER" id="PTHR14002:SF22">
    <property type="entry name" value="UROMODULIN-LIKE 1"/>
    <property type="match status" value="1"/>
</dbReference>
<dbReference type="GO" id="GO:0005509">
    <property type="term" value="F:calcium ion binding"/>
    <property type="evidence" value="ECO:0007669"/>
    <property type="project" value="InterPro"/>
</dbReference>
<feature type="transmembrane region" description="Helical" evidence="6">
    <location>
        <begin position="996"/>
        <end position="1018"/>
    </location>
</feature>
<keyword evidence="3" id="KW-0677">Repeat</keyword>
<proteinExistence type="predicted"/>
<dbReference type="PROSITE" id="PS50024">
    <property type="entry name" value="SEA"/>
    <property type="match status" value="1"/>
</dbReference>
<evidence type="ECO:0000256" key="2">
    <source>
        <dbReference type="ARBA" id="ARBA00022729"/>
    </source>
</evidence>
<organism evidence="13 14">
    <name type="scientific">Chanos chanos</name>
    <name type="common">Milkfish</name>
    <name type="synonym">Mugil chanos</name>
    <dbReference type="NCBI Taxonomy" id="29144"/>
    <lineage>
        <taxon>Eukaryota</taxon>
        <taxon>Metazoa</taxon>
        <taxon>Chordata</taxon>
        <taxon>Craniata</taxon>
        <taxon>Vertebrata</taxon>
        <taxon>Euteleostomi</taxon>
        <taxon>Actinopterygii</taxon>
        <taxon>Neopterygii</taxon>
        <taxon>Teleostei</taxon>
        <taxon>Ostariophysi</taxon>
        <taxon>Gonorynchiformes</taxon>
        <taxon>Chanidae</taxon>
        <taxon>Chanos</taxon>
    </lineage>
</organism>
<dbReference type="Gene3D" id="4.10.75.10">
    <property type="entry name" value="Elafin-like"/>
    <property type="match status" value="1"/>
</dbReference>
<dbReference type="GO" id="GO:0030414">
    <property type="term" value="F:peptidase inhibitor activity"/>
    <property type="evidence" value="ECO:0007669"/>
    <property type="project" value="InterPro"/>
</dbReference>
<dbReference type="InterPro" id="IPR036116">
    <property type="entry name" value="FN3_sf"/>
</dbReference>
<evidence type="ECO:0000259" key="11">
    <source>
        <dbReference type="PROSITE" id="PS51034"/>
    </source>
</evidence>
<evidence type="ECO:0000256" key="5">
    <source>
        <dbReference type="PROSITE-ProRule" id="PRU00076"/>
    </source>
</evidence>
<dbReference type="SUPFAM" id="SSF57196">
    <property type="entry name" value="EGF/Laminin"/>
    <property type="match status" value="2"/>
</dbReference>
<accession>A0A6J2WUZ1</accession>
<dbReference type="Pfam" id="PF07645">
    <property type="entry name" value="EGF_CA"/>
    <property type="match status" value="2"/>
</dbReference>
<dbReference type="InterPro" id="IPR001881">
    <property type="entry name" value="EGF-like_Ca-bd_dom"/>
</dbReference>
<dbReference type="SMART" id="SM00241">
    <property type="entry name" value="ZP"/>
    <property type="match status" value="1"/>
</dbReference>
<reference evidence="14" key="1">
    <citation type="submission" date="2025-08" db="UniProtKB">
        <authorList>
            <consortium name="RefSeq"/>
        </authorList>
    </citation>
    <scope>IDENTIFICATION</scope>
</reference>
<dbReference type="InterPro" id="IPR001507">
    <property type="entry name" value="ZP_dom"/>
</dbReference>
<keyword evidence="6" id="KW-0812">Transmembrane</keyword>
<dbReference type="InterPro" id="IPR042235">
    <property type="entry name" value="ZP-C_dom"/>
</dbReference>
<dbReference type="Gene3D" id="2.60.40.3210">
    <property type="entry name" value="Zona pellucida, ZP-N domain"/>
    <property type="match status" value="1"/>
</dbReference>
<dbReference type="Gene3D" id="2.60.40.10">
    <property type="entry name" value="Immunoglobulins"/>
    <property type="match status" value="1"/>
</dbReference>
<dbReference type="SUPFAM" id="SSF57256">
    <property type="entry name" value="Elafin-like"/>
    <property type="match status" value="1"/>
</dbReference>
<dbReference type="SMART" id="SM00217">
    <property type="entry name" value="WAP"/>
    <property type="match status" value="1"/>
</dbReference>
<dbReference type="OrthoDB" id="10040649at2759"/>
<dbReference type="SMART" id="SM00181">
    <property type="entry name" value="EGF"/>
    <property type="match status" value="2"/>
</dbReference>
<dbReference type="Gene3D" id="2.60.40.4100">
    <property type="entry name" value="Zona pellucida, ZP-C domain"/>
    <property type="match status" value="1"/>
</dbReference>
<keyword evidence="4" id="KW-1015">Disulfide bond</keyword>
<comment type="caution">
    <text evidence="5">Lacks conserved residue(s) required for the propagation of feature annotation.</text>
</comment>
<evidence type="ECO:0000256" key="4">
    <source>
        <dbReference type="ARBA" id="ARBA00023157"/>
    </source>
</evidence>
<dbReference type="InterPro" id="IPR003961">
    <property type="entry name" value="FN3_dom"/>
</dbReference>
<dbReference type="InterPro" id="IPR055355">
    <property type="entry name" value="ZP-C"/>
</dbReference>
<dbReference type="PANTHER" id="PTHR14002">
    <property type="entry name" value="ENDOGLIN/TGF-BETA RECEPTOR TYPE III"/>
    <property type="match status" value="1"/>
</dbReference>
<keyword evidence="2 7" id="KW-0732">Signal</keyword>
<keyword evidence="1 5" id="KW-0245">EGF-like domain</keyword>
<dbReference type="SMART" id="SM00179">
    <property type="entry name" value="EGF_CA"/>
    <property type="match status" value="2"/>
</dbReference>
<dbReference type="PROSITE" id="PS50853">
    <property type="entry name" value="FN3"/>
    <property type="match status" value="1"/>
</dbReference>
<dbReference type="InParanoid" id="A0A6J2WUZ1"/>
<dbReference type="GeneID" id="115828278"/>
<feature type="domain" description="SEA" evidence="8">
    <location>
        <begin position="398"/>
        <end position="511"/>
    </location>
</feature>
<dbReference type="GO" id="GO:0071944">
    <property type="term" value="C:cell periphery"/>
    <property type="evidence" value="ECO:0007669"/>
    <property type="project" value="UniProtKB-ARBA"/>
</dbReference>
<evidence type="ECO:0000256" key="3">
    <source>
        <dbReference type="ARBA" id="ARBA00022737"/>
    </source>
</evidence>
<dbReference type="GO" id="GO:0005576">
    <property type="term" value="C:extracellular region"/>
    <property type="evidence" value="ECO:0007669"/>
    <property type="project" value="InterPro"/>
</dbReference>
<dbReference type="PROSITE" id="PS51034">
    <property type="entry name" value="ZP_2"/>
    <property type="match status" value="1"/>
</dbReference>
<dbReference type="InterPro" id="IPR018097">
    <property type="entry name" value="EGF_Ca-bd_CS"/>
</dbReference>
<dbReference type="InterPro" id="IPR000742">
    <property type="entry name" value="EGF"/>
</dbReference>
<dbReference type="InterPro" id="IPR000082">
    <property type="entry name" value="SEA_dom"/>
</dbReference>
<dbReference type="Gene3D" id="3.30.70.960">
    <property type="entry name" value="SEA domain"/>
    <property type="match status" value="1"/>
</dbReference>
<sequence>MDWVIFACLVSLFHGFGEGHNTLYNGYDLSLSGYHLCEGVEPMLTSSVISYKTPYTQRRSCGGWLPWRTCEVTLYKIAYRTEVSVTEKQVTRCCSGFVQVGSYCALPLNRSAEFTAKPGLCPTHDMVDMSSCTSECEWDTDCPGLQKCCQINGVFRCSNALPSIDRGSCFNLTITLKMEYQHLVAMDSGILNHTRLLHSVVTGALISSVISVHHVESWPAGVFTTSSSLLIGSPTTLTLSDLSSKLHLLIERVEEVTAVNVEDVDECASAELNSCPPHSDCVNTEGSYTCTCLPGFTDQNTSLPGLLCQDEIPSITNLASFNVTGSSFCLSWTVQSQSGHTFQVVVQQGSALLNTFETTRSSLEISQLQPGVLYTVCITPSDRCGNQGITAELRVRTAAQTLAASARLTNVVFNDSMQNPESEEFKQLSWMIQNEIRLSLPPDIQQLVDSGQVRVEITRLSRGSVVVDFRIVFMPTSTQNTMSVSAALMGSLLNSTRLSVDRNITIQDLNECSLNDTDCSRWADCVNTMGSYTCVCRDGFTDSNPSVPGRVCTGPLTSPMTGSATSMTNTTSNTVNNSPTSTFANPLTSATINALTSAVSDSTTNTINSTLSNAVTIVLNNSVGNDTINSMTDAVTNTTAVTSTVTAALESTNRETTIPLTSNVTTVTIPEMANMTTASVTNTATAPEMTNRTAALVTTTATAPEMTNRTAALVTTTATSISTTAPLISHAEAIAVECRAGSIAVTVTREFLTAKQITEACLYLGQPECGVRGGNTTHVLLTVAWDECGTVLIHNETHNFAQVTLYNNMSMLASAPTVRLQVPIICTYRNSIIISTGYSPSGPSDMIKDVVAGSGTFHVTVRLLNGTTPLPQNYTLSPEEEVVVEVAVNSTLSQIKMVINKCWATSTNDPLEPTNYVFLENSCPVPNAFTTVLQNGNSSRSLLSVRIFSFVDLSVIYLHCQIQICIESAVATCLPVSSPKLDFVVNKETADGLNTVGAILLGLGLCLFCAVGIAGLLYHRRKIGTYNFRINPKQENFTYNVFET</sequence>
<dbReference type="SUPFAM" id="SSF82671">
    <property type="entry name" value="SEA domain"/>
    <property type="match status" value="1"/>
</dbReference>
<evidence type="ECO:0000256" key="1">
    <source>
        <dbReference type="ARBA" id="ARBA00022536"/>
    </source>
</evidence>
<dbReference type="InterPro" id="IPR036364">
    <property type="entry name" value="SEA_dom_sf"/>
</dbReference>
<dbReference type="PROSITE" id="PS01187">
    <property type="entry name" value="EGF_CA"/>
    <property type="match status" value="2"/>
</dbReference>
<evidence type="ECO:0000256" key="7">
    <source>
        <dbReference type="SAM" id="SignalP"/>
    </source>
</evidence>
<dbReference type="RefSeq" id="XP_030648093.1">
    <property type="nucleotide sequence ID" value="XM_030792233.1"/>
</dbReference>
<dbReference type="Pfam" id="PF00095">
    <property type="entry name" value="WAP"/>
    <property type="match status" value="1"/>
</dbReference>
<dbReference type="CDD" id="cd00054">
    <property type="entry name" value="EGF_CA"/>
    <property type="match status" value="2"/>
</dbReference>
<dbReference type="Pfam" id="PF01390">
    <property type="entry name" value="SEA"/>
    <property type="match status" value="1"/>
</dbReference>
<protein>
    <submittedName>
        <fullName evidence="14">Uromodulin-like 1</fullName>
    </submittedName>
</protein>
<evidence type="ECO:0000259" key="12">
    <source>
        <dbReference type="PROSITE" id="PS51390"/>
    </source>
</evidence>
<feature type="chain" id="PRO_5026715000" evidence="7">
    <location>
        <begin position="20"/>
        <end position="1044"/>
    </location>
</feature>